<feature type="signal peptide" evidence="1">
    <location>
        <begin position="1"/>
        <end position="26"/>
    </location>
</feature>
<keyword evidence="1" id="KW-0732">Signal</keyword>
<comment type="caution">
    <text evidence="2">The sequence shown here is derived from an EMBL/GenBank/DDBJ whole genome shotgun (WGS) entry which is preliminary data.</text>
</comment>
<dbReference type="PANTHER" id="PTHR38847">
    <property type="match status" value="1"/>
</dbReference>
<dbReference type="Proteomes" id="UP000636960">
    <property type="component" value="Unassembled WGS sequence"/>
</dbReference>
<evidence type="ECO:0000256" key="1">
    <source>
        <dbReference type="SAM" id="SignalP"/>
    </source>
</evidence>
<name>A0A919JW41_9ACTN</name>
<protein>
    <recommendedName>
        <fullName evidence="4">Secreted protein</fullName>
    </recommendedName>
</protein>
<dbReference type="Pfam" id="PF14273">
    <property type="entry name" value="DUF4360"/>
    <property type="match status" value="1"/>
</dbReference>
<keyword evidence="3" id="KW-1185">Reference proteome</keyword>
<accession>A0A919JW41</accession>
<dbReference type="PANTHER" id="PTHR38847:SF1">
    <property type="entry name" value="PSEUDOURIDINE SYNTHASE RSUA_RLUA-LIKE DOMAIN-CONTAINING PROTEIN"/>
    <property type="match status" value="1"/>
</dbReference>
<organism evidence="2 3">
    <name type="scientific">Paractinoplanes rishiriensis</name>
    <dbReference type="NCBI Taxonomy" id="1050105"/>
    <lineage>
        <taxon>Bacteria</taxon>
        <taxon>Bacillati</taxon>
        <taxon>Actinomycetota</taxon>
        <taxon>Actinomycetes</taxon>
        <taxon>Micromonosporales</taxon>
        <taxon>Micromonosporaceae</taxon>
        <taxon>Paractinoplanes</taxon>
    </lineage>
</organism>
<dbReference type="EMBL" id="BOMV01000016">
    <property type="protein sequence ID" value="GIE94660.1"/>
    <property type="molecule type" value="Genomic_DNA"/>
</dbReference>
<sequence length="226" mass="23510">MRKALHSLCATLATAGTVLVPTPAHAVGLSLASASPPPSDQVAVDLVTANGSGCPGATATATMSPDNTAITVRGGALNYTALVGVGATPTDWRKNCQLNLSVNVPTGFTYAITSADYRGFASLATGAAAIVRANYYFQGQSQTVYGRQNFTGPLDDEWQITDWIPLAAMIYAPCGGQRNLNVNTELRAMAGTSDVKNSTSYISMEDGSDAMAILHLGWATCPSDTR</sequence>
<proteinExistence type="predicted"/>
<dbReference type="InterPro" id="IPR025649">
    <property type="entry name" value="DUF4360"/>
</dbReference>
<evidence type="ECO:0000313" key="2">
    <source>
        <dbReference type="EMBL" id="GIE94660.1"/>
    </source>
</evidence>
<evidence type="ECO:0008006" key="4">
    <source>
        <dbReference type="Google" id="ProtNLM"/>
    </source>
</evidence>
<gene>
    <name evidence="2" type="ORF">Ari01nite_21250</name>
</gene>
<reference evidence="2" key="1">
    <citation type="submission" date="2021-01" db="EMBL/GenBank/DDBJ databases">
        <title>Whole genome shotgun sequence of Actinoplanes rishiriensis NBRC 108556.</title>
        <authorList>
            <person name="Komaki H."/>
            <person name="Tamura T."/>
        </authorList>
    </citation>
    <scope>NUCLEOTIDE SEQUENCE</scope>
    <source>
        <strain evidence="2">NBRC 108556</strain>
    </source>
</reference>
<feature type="chain" id="PRO_5036976466" description="Secreted protein" evidence="1">
    <location>
        <begin position="27"/>
        <end position="226"/>
    </location>
</feature>
<evidence type="ECO:0000313" key="3">
    <source>
        <dbReference type="Proteomes" id="UP000636960"/>
    </source>
</evidence>
<dbReference type="AlphaFoldDB" id="A0A919JW41"/>